<dbReference type="AlphaFoldDB" id="A0A6J5W1L4"/>
<name>A0A6J5W1L4_PRUAR</name>
<dbReference type="Proteomes" id="UP000507245">
    <property type="component" value="Unassembled WGS sequence"/>
</dbReference>
<protein>
    <submittedName>
        <fullName evidence="1">Uncharacterized protein</fullName>
    </submittedName>
</protein>
<organism evidence="1 2">
    <name type="scientific">Prunus armeniaca</name>
    <name type="common">Apricot</name>
    <name type="synonym">Armeniaca vulgaris</name>
    <dbReference type="NCBI Taxonomy" id="36596"/>
    <lineage>
        <taxon>Eukaryota</taxon>
        <taxon>Viridiplantae</taxon>
        <taxon>Streptophyta</taxon>
        <taxon>Embryophyta</taxon>
        <taxon>Tracheophyta</taxon>
        <taxon>Spermatophyta</taxon>
        <taxon>Magnoliopsida</taxon>
        <taxon>eudicotyledons</taxon>
        <taxon>Gunneridae</taxon>
        <taxon>Pentapetalae</taxon>
        <taxon>rosids</taxon>
        <taxon>fabids</taxon>
        <taxon>Rosales</taxon>
        <taxon>Rosaceae</taxon>
        <taxon>Amygdaloideae</taxon>
        <taxon>Amygdaleae</taxon>
        <taxon>Prunus</taxon>
    </lineage>
</organism>
<keyword evidence="2" id="KW-1185">Reference proteome</keyword>
<proteinExistence type="predicted"/>
<evidence type="ECO:0000313" key="1">
    <source>
        <dbReference type="EMBL" id="CAB4293727.1"/>
    </source>
</evidence>
<sequence>MGVIILKDEDQQSWGSGCLDLQILKITVRVGMEFQVKWVEDEKIRVVVRKEKVKEAIEKLMDGEESQGRRES</sequence>
<gene>
    <name evidence="1" type="ORF">ORAREDHAP_LOCUS2883</name>
</gene>
<dbReference type="OrthoDB" id="5835829at2759"/>
<accession>A0A6J5W1L4</accession>
<reference evidence="2" key="1">
    <citation type="journal article" date="2020" name="Genome Biol.">
        <title>Gamete binning: chromosome-level and haplotype-resolved genome assembly enabled by high-throughput single-cell sequencing of gamete genomes.</title>
        <authorList>
            <person name="Campoy J.A."/>
            <person name="Sun H."/>
            <person name="Goel M."/>
            <person name="Jiao W.-B."/>
            <person name="Folz-Donahue K."/>
            <person name="Wang N."/>
            <person name="Rubio M."/>
            <person name="Liu C."/>
            <person name="Kukat C."/>
            <person name="Ruiz D."/>
            <person name="Huettel B."/>
            <person name="Schneeberger K."/>
        </authorList>
    </citation>
    <scope>NUCLEOTIDE SEQUENCE [LARGE SCALE GENOMIC DNA]</scope>
    <source>
        <strain evidence="2">cv. Rojo Pasion</strain>
    </source>
</reference>
<evidence type="ECO:0000313" key="2">
    <source>
        <dbReference type="Proteomes" id="UP000507245"/>
    </source>
</evidence>
<dbReference type="EMBL" id="CAEKKB010000001">
    <property type="protein sequence ID" value="CAB4293727.1"/>
    <property type="molecule type" value="Genomic_DNA"/>
</dbReference>